<gene>
    <name evidence="1" type="ORF">NK6_9555</name>
</gene>
<evidence type="ECO:0000313" key="1">
    <source>
        <dbReference type="EMBL" id="BAR62694.1"/>
    </source>
</evidence>
<dbReference type="AlphaFoldDB" id="A0A0E4BXV3"/>
<sequence>MAQENGMTAAMIDVITEYVKNKTIKPEQAAKRLAEAVEGAR</sequence>
<proteinExistence type="predicted"/>
<protein>
    <submittedName>
        <fullName evidence="1">ABC transporter substrate-binding protein</fullName>
    </submittedName>
</protein>
<reference evidence="1 2" key="1">
    <citation type="submission" date="2014-11" db="EMBL/GenBank/DDBJ databases">
        <title>Symbiosis island explosion on the genome of extra-slow-growing strains of soybean bradyrhizobia with massive insertion sequences.</title>
        <authorList>
            <person name="Iida T."/>
            <person name="Minamisawa K."/>
        </authorList>
    </citation>
    <scope>NUCLEOTIDE SEQUENCE [LARGE SCALE GENOMIC DNA]</scope>
    <source>
        <strain evidence="1 2">NK6</strain>
    </source>
</reference>
<organism evidence="1 2">
    <name type="scientific">Bradyrhizobium diazoefficiens</name>
    <dbReference type="NCBI Taxonomy" id="1355477"/>
    <lineage>
        <taxon>Bacteria</taxon>
        <taxon>Pseudomonadati</taxon>
        <taxon>Pseudomonadota</taxon>
        <taxon>Alphaproteobacteria</taxon>
        <taxon>Hyphomicrobiales</taxon>
        <taxon>Nitrobacteraceae</taxon>
        <taxon>Bradyrhizobium</taxon>
    </lineage>
</organism>
<name>A0A0E4BXV3_9BRAD</name>
<dbReference type="Proteomes" id="UP000063308">
    <property type="component" value="Chromosome"/>
</dbReference>
<evidence type="ECO:0000313" key="2">
    <source>
        <dbReference type="Proteomes" id="UP000063308"/>
    </source>
</evidence>
<dbReference type="EMBL" id="AP014685">
    <property type="protein sequence ID" value="BAR62694.1"/>
    <property type="molecule type" value="Genomic_DNA"/>
</dbReference>
<accession>A0A0E4BXV3</accession>